<comment type="caution">
    <text evidence="1">The sequence shown here is derived from an EMBL/GenBank/DDBJ whole genome shotgun (WGS) entry which is preliminary data.</text>
</comment>
<dbReference type="Proteomes" id="UP001066276">
    <property type="component" value="Chromosome 8"/>
</dbReference>
<proteinExistence type="predicted"/>
<sequence>MPRSGNRKQIIFKIRKDILCVVPEALLYKPINMHTACRIKTARELQTTINFVLRRATDVPGRPRGSHFGHIHISGQSS</sequence>
<dbReference type="AlphaFoldDB" id="A0AAV7NXR5"/>
<name>A0AAV7NXR5_PLEWA</name>
<reference evidence="1" key="1">
    <citation type="journal article" date="2022" name="bioRxiv">
        <title>Sequencing and chromosome-scale assembly of the giantPleurodeles waltlgenome.</title>
        <authorList>
            <person name="Brown T."/>
            <person name="Elewa A."/>
            <person name="Iarovenko S."/>
            <person name="Subramanian E."/>
            <person name="Araus A.J."/>
            <person name="Petzold A."/>
            <person name="Susuki M."/>
            <person name="Suzuki K.-i.T."/>
            <person name="Hayashi T."/>
            <person name="Toyoda A."/>
            <person name="Oliveira C."/>
            <person name="Osipova E."/>
            <person name="Leigh N.D."/>
            <person name="Simon A."/>
            <person name="Yun M.H."/>
        </authorList>
    </citation>
    <scope>NUCLEOTIDE SEQUENCE</scope>
    <source>
        <strain evidence="1">20211129_DDA</strain>
        <tissue evidence="1">Liver</tissue>
    </source>
</reference>
<accession>A0AAV7NXR5</accession>
<gene>
    <name evidence="1" type="ORF">NDU88_008365</name>
</gene>
<evidence type="ECO:0000313" key="2">
    <source>
        <dbReference type="Proteomes" id="UP001066276"/>
    </source>
</evidence>
<evidence type="ECO:0000313" key="1">
    <source>
        <dbReference type="EMBL" id="KAJ1120191.1"/>
    </source>
</evidence>
<organism evidence="1 2">
    <name type="scientific">Pleurodeles waltl</name>
    <name type="common">Iberian ribbed newt</name>
    <dbReference type="NCBI Taxonomy" id="8319"/>
    <lineage>
        <taxon>Eukaryota</taxon>
        <taxon>Metazoa</taxon>
        <taxon>Chordata</taxon>
        <taxon>Craniata</taxon>
        <taxon>Vertebrata</taxon>
        <taxon>Euteleostomi</taxon>
        <taxon>Amphibia</taxon>
        <taxon>Batrachia</taxon>
        <taxon>Caudata</taxon>
        <taxon>Salamandroidea</taxon>
        <taxon>Salamandridae</taxon>
        <taxon>Pleurodelinae</taxon>
        <taxon>Pleurodeles</taxon>
    </lineage>
</organism>
<protein>
    <submittedName>
        <fullName evidence="1">Uncharacterized protein</fullName>
    </submittedName>
</protein>
<dbReference type="EMBL" id="JANPWB010000012">
    <property type="protein sequence ID" value="KAJ1120191.1"/>
    <property type="molecule type" value="Genomic_DNA"/>
</dbReference>
<keyword evidence="2" id="KW-1185">Reference proteome</keyword>